<dbReference type="GO" id="GO:0042777">
    <property type="term" value="P:proton motive force-driven plasma membrane ATP synthesis"/>
    <property type="evidence" value="ECO:0007669"/>
    <property type="project" value="TreeGrafter"/>
</dbReference>
<comment type="caution">
    <text evidence="12">The sequence shown here is derived from an EMBL/GenBank/DDBJ whole genome shotgun (WGS) entry which is preliminary data.</text>
</comment>
<feature type="transmembrane region" description="Helical" evidence="11">
    <location>
        <begin position="73"/>
        <end position="93"/>
    </location>
</feature>
<dbReference type="GO" id="GO:0045259">
    <property type="term" value="C:proton-transporting ATP synthase complex"/>
    <property type="evidence" value="ECO:0007669"/>
    <property type="project" value="UniProtKB-KW"/>
</dbReference>
<comment type="similarity">
    <text evidence="2 11">Belongs to the ATPase A chain family.</text>
</comment>
<dbReference type="InterPro" id="IPR023011">
    <property type="entry name" value="ATP_synth_F0_asu_AS"/>
</dbReference>
<evidence type="ECO:0000256" key="9">
    <source>
        <dbReference type="ARBA" id="ARBA00023136"/>
    </source>
</evidence>
<keyword evidence="11" id="KW-1003">Cell membrane</keyword>
<dbReference type="HAMAP" id="MF_01393">
    <property type="entry name" value="ATP_synth_a_bact"/>
    <property type="match status" value="1"/>
</dbReference>
<dbReference type="OrthoDB" id="9789241at2"/>
<dbReference type="PANTHER" id="PTHR42823">
    <property type="entry name" value="ATP SYNTHASE SUBUNIT A, CHLOROPLASTIC"/>
    <property type="match status" value="1"/>
</dbReference>
<dbReference type="PRINTS" id="PR00123">
    <property type="entry name" value="ATPASEA"/>
</dbReference>
<dbReference type="EMBL" id="WKPI01000017">
    <property type="protein sequence ID" value="MSC33536.1"/>
    <property type="molecule type" value="Genomic_DNA"/>
</dbReference>
<proteinExistence type="inferred from homology"/>
<dbReference type="AlphaFoldDB" id="A0A6N7S7C9"/>
<name>A0A6N7S7C9_9FIRM</name>
<keyword evidence="7 11" id="KW-1133">Transmembrane helix</keyword>
<dbReference type="Gene3D" id="1.20.120.220">
    <property type="entry name" value="ATP synthase, F0 complex, subunit A"/>
    <property type="match status" value="1"/>
</dbReference>
<dbReference type="InterPro" id="IPR000568">
    <property type="entry name" value="ATP_synth_F0_asu"/>
</dbReference>
<evidence type="ECO:0000256" key="7">
    <source>
        <dbReference type="ARBA" id="ARBA00022989"/>
    </source>
</evidence>
<keyword evidence="3 11" id="KW-0813">Transport</keyword>
<evidence type="ECO:0000256" key="5">
    <source>
        <dbReference type="ARBA" id="ARBA00022692"/>
    </source>
</evidence>
<evidence type="ECO:0000256" key="4">
    <source>
        <dbReference type="ARBA" id="ARBA00022547"/>
    </source>
</evidence>
<comment type="subcellular location">
    <subcellularLocation>
        <location evidence="11">Cell membrane</location>
        <topology evidence="11">Multi-pass membrane protein</topology>
    </subcellularLocation>
    <subcellularLocation>
        <location evidence="1">Membrane</location>
        <topology evidence="1">Multi-pass membrane protein</topology>
    </subcellularLocation>
</comment>
<reference evidence="14 15" key="1">
    <citation type="journal article" date="2019" name="Nat. Med.">
        <title>A library of human gut bacterial isolates paired with longitudinal multiomics data enables mechanistic microbiome research.</title>
        <authorList>
            <person name="Poyet M."/>
            <person name="Groussin M."/>
            <person name="Gibbons S.M."/>
            <person name="Avila-Pacheco J."/>
            <person name="Jiang X."/>
            <person name="Kearney S.M."/>
            <person name="Perrotta A.R."/>
            <person name="Berdy B."/>
            <person name="Zhao S."/>
            <person name="Lieberman T.D."/>
            <person name="Swanson P.K."/>
            <person name="Smith M."/>
            <person name="Roesemann S."/>
            <person name="Alexander J.E."/>
            <person name="Rich S.A."/>
            <person name="Livny J."/>
            <person name="Vlamakis H."/>
            <person name="Clish C."/>
            <person name="Bullock K."/>
            <person name="Deik A."/>
            <person name="Scott J."/>
            <person name="Pierce K.A."/>
            <person name="Xavier R.J."/>
            <person name="Alm E.J."/>
        </authorList>
    </citation>
    <scope>NUCLEOTIDE SEQUENCE [LARGE SCALE GENOMIC DNA]</scope>
    <source>
        <strain evidence="12 14">BIOML-A4</strain>
        <strain evidence="13 15">BIOML-A5</strain>
    </source>
</reference>
<keyword evidence="10 11" id="KW-0066">ATP synthesis</keyword>
<organism evidence="12 14">
    <name type="scientific">Holdemania massiliensis</name>
    <dbReference type="NCBI Taxonomy" id="1468449"/>
    <lineage>
        <taxon>Bacteria</taxon>
        <taxon>Bacillati</taxon>
        <taxon>Bacillota</taxon>
        <taxon>Erysipelotrichia</taxon>
        <taxon>Erysipelotrichales</taxon>
        <taxon>Erysipelotrichaceae</taxon>
        <taxon>Holdemania</taxon>
    </lineage>
</organism>
<keyword evidence="4 11" id="KW-0138">CF(0)</keyword>
<keyword evidence="15" id="KW-1185">Reference proteome</keyword>
<evidence type="ECO:0000256" key="11">
    <source>
        <dbReference type="HAMAP-Rule" id="MF_01393"/>
    </source>
</evidence>
<evidence type="ECO:0000256" key="8">
    <source>
        <dbReference type="ARBA" id="ARBA00023065"/>
    </source>
</evidence>
<evidence type="ECO:0000313" key="12">
    <source>
        <dbReference type="EMBL" id="MSA89781.1"/>
    </source>
</evidence>
<protein>
    <recommendedName>
        <fullName evidence="11">ATP synthase subunit a</fullName>
    </recommendedName>
    <alternativeName>
        <fullName evidence="11">ATP synthase F0 sector subunit a</fullName>
    </alternativeName>
    <alternativeName>
        <fullName evidence="11">F-ATPase subunit 6</fullName>
    </alternativeName>
</protein>
<dbReference type="Pfam" id="PF00119">
    <property type="entry name" value="ATP-synt_A"/>
    <property type="match status" value="1"/>
</dbReference>
<keyword evidence="8 11" id="KW-0406">Ion transport</keyword>
<dbReference type="GO" id="GO:0046933">
    <property type="term" value="F:proton-transporting ATP synthase activity, rotational mechanism"/>
    <property type="evidence" value="ECO:0007669"/>
    <property type="project" value="UniProtKB-UniRule"/>
</dbReference>
<evidence type="ECO:0000256" key="2">
    <source>
        <dbReference type="ARBA" id="ARBA00006810"/>
    </source>
</evidence>
<gene>
    <name evidence="11" type="primary">atpB</name>
    <name evidence="13" type="ORF">GKD88_10430</name>
    <name evidence="12" type="ORF">GKE08_10630</name>
</gene>
<dbReference type="EMBL" id="WKPJ01000015">
    <property type="protein sequence ID" value="MSA89781.1"/>
    <property type="molecule type" value="Genomic_DNA"/>
</dbReference>
<feature type="transmembrane region" description="Helical" evidence="11">
    <location>
        <begin position="183"/>
        <end position="202"/>
    </location>
</feature>
<sequence length="241" mass="26338">MGKPLHLTIQSDVFIILGVTALLCLAVIALSKKIDKTDPLAKPHGLVLLAIMLVETLDNQVKDNVGPRIAKNLSPYVTTIAIYIFLSNILGLFGFSSPTGNYSVTLMLTIVTWVLVQIAQLKAGGFKAYMHAFIEPMPVFLPMNIFGKFSTILSMSLRLFGNVLCGGIIMSLVYSFTSWCSTALINLLVPVGSAVNFIAPILTPALHFYFDLFAGFIQTLIFITLTMVFIGNEVPEEMKKA</sequence>
<evidence type="ECO:0000256" key="6">
    <source>
        <dbReference type="ARBA" id="ARBA00022781"/>
    </source>
</evidence>
<feature type="transmembrane region" description="Helical" evidence="11">
    <location>
        <begin position="12"/>
        <end position="31"/>
    </location>
</feature>
<evidence type="ECO:0000313" key="13">
    <source>
        <dbReference type="EMBL" id="MSC33536.1"/>
    </source>
</evidence>
<dbReference type="InterPro" id="IPR045082">
    <property type="entry name" value="ATP_syn_F0_a_bact/chloroplast"/>
</dbReference>
<keyword evidence="9 11" id="KW-0472">Membrane</keyword>
<dbReference type="SUPFAM" id="SSF81336">
    <property type="entry name" value="F1F0 ATP synthase subunit A"/>
    <property type="match status" value="1"/>
</dbReference>
<accession>A0A6N7S7C9</accession>
<evidence type="ECO:0000313" key="14">
    <source>
        <dbReference type="Proteomes" id="UP000433575"/>
    </source>
</evidence>
<dbReference type="Proteomes" id="UP000480929">
    <property type="component" value="Unassembled WGS sequence"/>
</dbReference>
<keyword evidence="5 11" id="KW-0812">Transmembrane</keyword>
<dbReference type="RefSeq" id="WP_154238988.1">
    <property type="nucleotide sequence ID" value="NZ_CALJPI010000137.1"/>
</dbReference>
<evidence type="ECO:0000313" key="15">
    <source>
        <dbReference type="Proteomes" id="UP000480929"/>
    </source>
</evidence>
<dbReference type="Proteomes" id="UP000433575">
    <property type="component" value="Unassembled WGS sequence"/>
</dbReference>
<dbReference type="PANTHER" id="PTHR42823:SF3">
    <property type="entry name" value="ATP SYNTHASE SUBUNIT A, CHLOROPLASTIC"/>
    <property type="match status" value="1"/>
</dbReference>
<evidence type="ECO:0000256" key="3">
    <source>
        <dbReference type="ARBA" id="ARBA00022448"/>
    </source>
</evidence>
<dbReference type="InterPro" id="IPR035908">
    <property type="entry name" value="F0_ATP_A_sf"/>
</dbReference>
<keyword evidence="6 11" id="KW-0375">Hydrogen ion transport</keyword>
<comment type="function">
    <text evidence="11">Key component of the proton channel; it plays a direct role in the translocation of protons across the membrane.</text>
</comment>
<evidence type="ECO:0000256" key="1">
    <source>
        <dbReference type="ARBA" id="ARBA00004141"/>
    </source>
</evidence>
<feature type="transmembrane region" description="Helical" evidence="11">
    <location>
        <begin position="208"/>
        <end position="230"/>
    </location>
</feature>
<evidence type="ECO:0000256" key="10">
    <source>
        <dbReference type="ARBA" id="ARBA00023310"/>
    </source>
</evidence>
<feature type="transmembrane region" description="Helical" evidence="11">
    <location>
        <begin position="159"/>
        <end position="176"/>
    </location>
</feature>
<dbReference type="GO" id="GO:0005886">
    <property type="term" value="C:plasma membrane"/>
    <property type="evidence" value="ECO:0007669"/>
    <property type="project" value="UniProtKB-SubCell"/>
</dbReference>
<dbReference type="PROSITE" id="PS00449">
    <property type="entry name" value="ATPASE_A"/>
    <property type="match status" value="1"/>
</dbReference>
<dbReference type="CDD" id="cd00310">
    <property type="entry name" value="ATP-synt_Fo_a_6"/>
    <property type="match status" value="1"/>
</dbReference>
<feature type="transmembrane region" description="Helical" evidence="11">
    <location>
        <begin position="99"/>
        <end position="116"/>
    </location>
</feature>